<protein>
    <submittedName>
        <fullName evidence="2">Restriction endonuclease subunit R</fullName>
    </submittedName>
</protein>
<dbReference type="InterPro" id="IPR027417">
    <property type="entry name" value="P-loop_NTPase"/>
</dbReference>
<dbReference type="SUPFAM" id="SSF52540">
    <property type="entry name" value="P-loop containing nucleoside triphosphate hydrolases"/>
    <property type="match status" value="1"/>
</dbReference>
<accession>A0A7K1GQK2</accession>
<dbReference type="Gene3D" id="3.40.50.300">
    <property type="entry name" value="P-loop containing nucleotide triphosphate hydrolases"/>
    <property type="match status" value="1"/>
</dbReference>
<dbReference type="PROSITE" id="PS51192">
    <property type="entry name" value="HELICASE_ATP_BIND_1"/>
    <property type="match status" value="1"/>
</dbReference>
<dbReference type="GO" id="GO:0003677">
    <property type="term" value="F:DNA binding"/>
    <property type="evidence" value="ECO:0007669"/>
    <property type="project" value="InterPro"/>
</dbReference>
<keyword evidence="2" id="KW-0378">Hydrolase</keyword>
<dbReference type="RefSeq" id="WP_155036966.1">
    <property type="nucleotide sequence ID" value="NZ_JBHTIG010000035.1"/>
</dbReference>
<dbReference type="GO" id="GO:0004519">
    <property type="term" value="F:endonuclease activity"/>
    <property type="evidence" value="ECO:0007669"/>
    <property type="project" value="UniProtKB-KW"/>
</dbReference>
<dbReference type="OrthoDB" id="642699at2"/>
<name>A0A7K1GQK2_9FLAO</name>
<dbReference type="GO" id="GO:0005524">
    <property type="term" value="F:ATP binding"/>
    <property type="evidence" value="ECO:0007669"/>
    <property type="project" value="InterPro"/>
</dbReference>
<keyword evidence="3" id="KW-1185">Reference proteome</keyword>
<dbReference type="InterPro" id="IPR014001">
    <property type="entry name" value="Helicase_ATP-bd"/>
</dbReference>
<evidence type="ECO:0000313" key="3">
    <source>
        <dbReference type="Proteomes" id="UP000488936"/>
    </source>
</evidence>
<comment type="caution">
    <text evidence="2">The sequence shown here is derived from an EMBL/GenBank/DDBJ whole genome shotgun (WGS) entry which is preliminary data.</text>
</comment>
<evidence type="ECO:0000259" key="1">
    <source>
        <dbReference type="PROSITE" id="PS51192"/>
    </source>
</evidence>
<organism evidence="2 3">
    <name type="scientific">Myroides pelagicus</name>
    <dbReference type="NCBI Taxonomy" id="270914"/>
    <lineage>
        <taxon>Bacteria</taxon>
        <taxon>Pseudomonadati</taxon>
        <taxon>Bacteroidota</taxon>
        <taxon>Flavobacteriia</taxon>
        <taxon>Flavobacteriales</taxon>
        <taxon>Flavobacteriaceae</taxon>
        <taxon>Myroides</taxon>
    </lineage>
</organism>
<dbReference type="AlphaFoldDB" id="A0A7K1GQK2"/>
<dbReference type="Proteomes" id="UP000488936">
    <property type="component" value="Unassembled WGS sequence"/>
</dbReference>
<evidence type="ECO:0000313" key="2">
    <source>
        <dbReference type="EMBL" id="MTH31000.1"/>
    </source>
</evidence>
<sequence>MEELITPFNDYPIEFKELNPEDFESFNVPDKIIIEPNTDGYINEVLQNAIELSTKNTVVVNAGVGQGKTYSIIQLVKKYYDLEGEEYVIFIASPYMSLVQQYYNKTIDSGIPENKIYRYENIGVDRDINPIDSRVHILTVNALLGNPGEDALINSQAKRDYINAMVKYCEDNNKKAVFIYDEIHDAIHNFKEEYIFTLWKWRNVIHKNLIISATFNEASKIVIQYLANLTDKKIQLIESKRIRVPENQSDLYLHYNNNLRYYHNDESIVNLVESLIAEGKDVDILSYSKNLADNICKNTTEENSIGNILIKKYGEIQNCTTGLDNNQRPNREIPTNRYDSSKCNVGTNFKTGISIEKENHAFVIIMPPKGAKSLFKNGYGIFTDGINAIIQAFARQRKKGEIHVILPSPDIIDYSTVPFFSEEDKIKVFRQLYTNGKEASEGSENLVKYIPINNQKNILEDYYNDVYRKNVEDELEFFNTSEILHTPEIRFPSLERFIITSGEKYLVNKYPFFGGDLSSIVTYYAITNQFINCRLVKIHGKSGITVNQETLVEDLTRSYSNIIESDYYQNALYYTDLFVNNDLNNFWRQEENRDENYFSNILDNTDREFYMYLRNALFEHFNINMLRTNGQIITVESTSNNKYIEQAILAVYHNYRYSPYYSINTNGDSFAQPYTRADYFRANILHAINLSNKIQEGLIGVEDSTEELIDAYMSMKYFISKITVSNTTIRSGSRIVNYIPVSPDADFIFITEDEYPRFNRMIDTLLAKDYFIKNNIFDFKLGFTRQNSSMSDKIKYFYNVIKEAFFKGNRYRINNEEINKNVHKVTEEFFIEDHQLIEYPNFLNLLNS</sequence>
<dbReference type="EMBL" id="WMJY01000055">
    <property type="protein sequence ID" value="MTH31000.1"/>
    <property type="molecule type" value="Genomic_DNA"/>
</dbReference>
<keyword evidence="2" id="KW-0255">Endonuclease</keyword>
<gene>
    <name evidence="2" type="ORF">GJV77_14080</name>
</gene>
<keyword evidence="2" id="KW-0540">Nuclease</keyword>
<proteinExistence type="predicted"/>
<dbReference type="Pfam" id="PF04851">
    <property type="entry name" value="ResIII"/>
    <property type="match status" value="1"/>
</dbReference>
<dbReference type="InterPro" id="IPR006935">
    <property type="entry name" value="Helicase/UvrB_N"/>
</dbReference>
<feature type="domain" description="Helicase ATP-binding" evidence="1">
    <location>
        <begin position="49"/>
        <end position="233"/>
    </location>
</feature>
<dbReference type="GO" id="GO:0016787">
    <property type="term" value="F:hydrolase activity"/>
    <property type="evidence" value="ECO:0007669"/>
    <property type="project" value="InterPro"/>
</dbReference>
<reference evidence="2 3" key="1">
    <citation type="journal article" date="2006" name="Int. J. Syst. Evol. Microbiol.">
        <title>Myroides pelagicus sp. nov., isolated from seawater in Thailand.</title>
        <authorList>
            <person name="Yoon J."/>
            <person name="Maneerat S."/>
            <person name="Kawai F."/>
            <person name="Yokota A."/>
        </authorList>
    </citation>
    <scope>NUCLEOTIDE SEQUENCE [LARGE SCALE GENOMIC DNA]</scope>
    <source>
        <strain evidence="2 3">SM1T</strain>
    </source>
</reference>